<dbReference type="PANTHER" id="PTHR44167:SF24">
    <property type="entry name" value="SERINE_THREONINE-PROTEIN KINASE CHK2"/>
    <property type="match status" value="1"/>
</dbReference>
<protein>
    <submittedName>
        <fullName evidence="3">Other/AgaK1 protein kinase</fullName>
    </submittedName>
</protein>
<reference evidence="3 4" key="1">
    <citation type="journal article" date="2019" name="Nat. Ecol. Evol.">
        <title>Megaphylogeny resolves global patterns of mushroom evolution.</title>
        <authorList>
            <person name="Varga T."/>
            <person name="Krizsan K."/>
            <person name="Foldi C."/>
            <person name="Dima B."/>
            <person name="Sanchez-Garcia M."/>
            <person name="Sanchez-Ramirez S."/>
            <person name="Szollosi G.J."/>
            <person name="Szarkandi J.G."/>
            <person name="Papp V."/>
            <person name="Albert L."/>
            <person name="Andreopoulos W."/>
            <person name="Angelini C."/>
            <person name="Antonin V."/>
            <person name="Barry K.W."/>
            <person name="Bougher N.L."/>
            <person name="Buchanan P."/>
            <person name="Buyck B."/>
            <person name="Bense V."/>
            <person name="Catcheside P."/>
            <person name="Chovatia M."/>
            <person name="Cooper J."/>
            <person name="Damon W."/>
            <person name="Desjardin D."/>
            <person name="Finy P."/>
            <person name="Geml J."/>
            <person name="Haridas S."/>
            <person name="Hughes K."/>
            <person name="Justo A."/>
            <person name="Karasinski D."/>
            <person name="Kautmanova I."/>
            <person name="Kiss B."/>
            <person name="Kocsube S."/>
            <person name="Kotiranta H."/>
            <person name="LaButti K.M."/>
            <person name="Lechner B.E."/>
            <person name="Liimatainen K."/>
            <person name="Lipzen A."/>
            <person name="Lukacs Z."/>
            <person name="Mihaltcheva S."/>
            <person name="Morgado L.N."/>
            <person name="Niskanen T."/>
            <person name="Noordeloos M.E."/>
            <person name="Ohm R.A."/>
            <person name="Ortiz-Santana B."/>
            <person name="Ovrebo C."/>
            <person name="Racz N."/>
            <person name="Riley R."/>
            <person name="Savchenko A."/>
            <person name="Shiryaev A."/>
            <person name="Soop K."/>
            <person name="Spirin V."/>
            <person name="Szebenyi C."/>
            <person name="Tomsovsky M."/>
            <person name="Tulloss R.E."/>
            <person name="Uehling J."/>
            <person name="Grigoriev I.V."/>
            <person name="Vagvolgyi C."/>
            <person name="Papp T."/>
            <person name="Martin F.M."/>
            <person name="Miettinen O."/>
            <person name="Hibbett D.S."/>
            <person name="Nagy L.G."/>
        </authorList>
    </citation>
    <scope>NUCLEOTIDE SEQUENCE [LARGE SCALE GENOMIC DNA]</scope>
    <source>
        <strain evidence="3 4">FP101781</strain>
    </source>
</reference>
<evidence type="ECO:0000256" key="1">
    <source>
        <dbReference type="SAM" id="MobiDB-lite"/>
    </source>
</evidence>
<dbReference type="PANTHER" id="PTHR44167">
    <property type="entry name" value="OVARIAN-SPECIFIC SERINE/THREONINE-PROTEIN KINASE LOK-RELATED"/>
    <property type="match status" value="1"/>
</dbReference>
<keyword evidence="4" id="KW-1185">Reference proteome</keyword>
<feature type="compositionally biased region" description="Polar residues" evidence="1">
    <location>
        <begin position="388"/>
        <end position="403"/>
    </location>
</feature>
<keyword evidence="3" id="KW-0418">Kinase</keyword>
<dbReference type="EMBL" id="QPFP01000077">
    <property type="protein sequence ID" value="TEB23481.1"/>
    <property type="molecule type" value="Genomic_DNA"/>
</dbReference>
<dbReference type="OrthoDB" id="5987198at2759"/>
<feature type="region of interest" description="Disordered" evidence="1">
    <location>
        <begin position="382"/>
        <end position="430"/>
    </location>
</feature>
<evidence type="ECO:0000259" key="2">
    <source>
        <dbReference type="PROSITE" id="PS50011"/>
    </source>
</evidence>
<keyword evidence="3" id="KW-0808">Transferase</keyword>
<dbReference type="InterPro" id="IPR011009">
    <property type="entry name" value="Kinase-like_dom_sf"/>
</dbReference>
<organism evidence="3 4">
    <name type="scientific">Coprinellus micaceus</name>
    <name type="common">Glistening ink-cap mushroom</name>
    <name type="synonym">Coprinus micaceus</name>
    <dbReference type="NCBI Taxonomy" id="71717"/>
    <lineage>
        <taxon>Eukaryota</taxon>
        <taxon>Fungi</taxon>
        <taxon>Dikarya</taxon>
        <taxon>Basidiomycota</taxon>
        <taxon>Agaricomycotina</taxon>
        <taxon>Agaricomycetes</taxon>
        <taxon>Agaricomycetidae</taxon>
        <taxon>Agaricales</taxon>
        <taxon>Agaricineae</taxon>
        <taxon>Psathyrellaceae</taxon>
        <taxon>Coprinellus</taxon>
    </lineage>
</organism>
<dbReference type="Gene3D" id="1.10.510.10">
    <property type="entry name" value="Transferase(Phosphotransferase) domain 1"/>
    <property type="match status" value="1"/>
</dbReference>
<evidence type="ECO:0000313" key="3">
    <source>
        <dbReference type="EMBL" id="TEB23481.1"/>
    </source>
</evidence>
<dbReference type="STRING" id="71717.A0A4Y7SP58"/>
<sequence length="430" mass="48716">MSREEEPDPAQQSSKPLGPFEELDKTEIYWRDRYNWLLTRGYRLRSRYSPKWVPSWKTNPKLYAGLTEDSKRIPHGTLIDAICLTDASYVVLKRIVHAESPEEVPILQYFLQEPQCSDPRNHCIELLEVLHPPDEEGVSIIVLPVLRPYDNPDFDTIGEGLDFIRQMLEGLCFLHEHGVAHRDIRSSNFMLDGTNMYGETFHAWSPQRRFDGTTKIPLKQTRTSCQPKYFIIDFGFSKQYPLGAISPLEAPKYASDPSVPEFDYPSVPCNPFAADVYTFGNMIRIDFIDGDNGSYMQHGRKGFEFLRPLVDVMTQRNPGKRPTMPETLAKLDAIVAGLSKWKIRSRPIRIPGGGVIVPNTSDRIQTVVSHWKRKVKFVVGRQPPVPSMSGTAAASYSNPNTPVASHFEENTVEVDSSKSRGITEETPESG</sequence>
<proteinExistence type="predicted"/>
<dbReference type="GO" id="GO:0044773">
    <property type="term" value="P:mitotic DNA damage checkpoint signaling"/>
    <property type="evidence" value="ECO:0007669"/>
    <property type="project" value="TreeGrafter"/>
</dbReference>
<dbReference type="PROSITE" id="PS50011">
    <property type="entry name" value="PROTEIN_KINASE_DOM"/>
    <property type="match status" value="1"/>
</dbReference>
<dbReference type="SMART" id="SM00220">
    <property type="entry name" value="S_TKc"/>
    <property type="match status" value="1"/>
</dbReference>
<dbReference type="SUPFAM" id="SSF56112">
    <property type="entry name" value="Protein kinase-like (PK-like)"/>
    <property type="match status" value="1"/>
</dbReference>
<dbReference type="Proteomes" id="UP000298030">
    <property type="component" value="Unassembled WGS sequence"/>
</dbReference>
<accession>A0A4Y7SP58</accession>
<dbReference type="GO" id="GO:0004674">
    <property type="term" value="F:protein serine/threonine kinase activity"/>
    <property type="evidence" value="ECO:0007669"/>
    <property type="project" value="TreeGrafter"/>
</dbReference>
<dbReference type="InterPro" id="IPR000719">
    <property type="entry name" value="Prot_kinase_dom"/>
</dbReference>
<dbReference type="AlphaFoldDB" id="A0A4Y7SP58"/>
<feature type="domain" description="Protein kinase" evidence="2">
    <location>
        <begin position="56"/>
        <end position="335"/>
    </location>
</feature>
<name>A0A4Y7SP58_COPMI</name>
<dbReference type="GO" id="GO:0005634">
    <property type="term" value="C:nucleus"/>
    <property type="evidence" value="ECO:0007669"/>
    <property type="project" value="TreeGrafter"/>
</dbReference>
<comment type="caution">
    <text evidence="3">The sequence shown here is derived from an EMBL/GenBank/DDBJ whole genome shotgun (WGS) entry which is preliminary data.</text>
</comment>
<dbReference type="GO" id="GO:0005524">
    <property type="term" value="F:ATP binding"/>
    <property type="evidence" value="ECO:0007669"/>
    <property type="project" value="InterPro"/>
</dbReference>
<gene>
    <name evidence="3" type="ORF">FA13DRAFT_1694326</name>
</gene>
<evidence type="ECO:0000313" key="4">
    <source>
        <dbReference type="Proteomes" id="UP000298030"/>
    </source>
</evidence>